<dbReference type="EMBL" id="OU893338">
    <property type="protein sequence ID" value="CAG9795196.1"/>
    <property type="molecule type" value="Genomic_DNA"/>
</dbReference>
<evidence type="ECO:0000313" key="3">
    <source>
        <dbReference type="Proteomes" id="UP001153714"/>
    </source>
</evidence>
<reference evidence="2" key="1">
    <citation type="submission" date="2021-12" db="EMBL/GenBank/DDBJ databases">
        <authorList>
            <person name="King R."/>
        </authorList>
    </citation>
    <scope>NUCLEOTIDE SEQUENCE</scope>
</reference>
<proteinExistence type="predicted"/>
<sequence length="105" mass="10813">MIVKLHLFVGSSAGERAHDVRRAPGGSLKSHPVVGGIALTPRYSPGPRIDHIRPAAAPPEEPPDAGPQPDPGPDTSPNTVPAHEAHAEAQIQDTAASVSYAPSHA</sequence>
<evidence type="ECO:0000256" key="1">
    <source>
        <dbReference type="SAM" id="MobiDB-lite"/>
    </source>
</evidence>
<organism evidence="2 3">
    <name type="scientific">Diatraea saccharalis</name>
    <name type="common">sugarcane borer</name>
    <dbReference type="NCBI Taxonomy" id="40085"/>
    <lineage>
        <taxon>Eukaryota</taxon>
        <taxon>Metazoa</taxon>
        <taxon>Ecdysozoa</taxon>
        <taxon>Arthropoda</taxon>
        <taxon>Hexapoda</taxon>
        <taxon>Insecta</taxon>
        <taxon>Pterygota</taxon>
        <taxon>Neoptera</taxon>
        <taxon>Endopterygota</taxon>
        <taxon>Lepidoptera</taxon>
        <taxon>Glossata</taxon>
        <taxon>Ditrysia</taxon>
        <taxon>Pyraloidea</taxon>
        <taxon>Crambidae</taxon>
        <taxon>Crambinae</taxon>
        <taxon>Diatraea</taxon>
    </lineage>
</organism>
<feature type="compositionally biased region" description="Pro residues" evidence="1">
    <location>
        <begin position="56"/>
        <end position="74"/>
    </location>
</feature>
<dbReference type="AlphaFoldDB" id="A0A9N9RFC0"/>
<feature type="region of interest" description="Disordered" evidence="1">
    <location>
        <begin position="10"/>
        <end position="105"/>
    </location>
</feature>
<evidence type="ECO:0000313" key="2">
    <source>
        <dbReference type="EMBL" id="CAG9795196.1"/>
    </source>
</evidence>
<protein>
    <submittedName>
        <fullName evidence="2">Uncharacterized protein</fullName>
    </submittedName>
</protein>
<gene>
    <name evidence="2" type="ORF">DIATSA_LOCUS12488</name>
</gene>
<accession>A0A9N9RFC0</accession>
<reference evidence="2" key="2">
    <citation type="submission" date="2022-10" db="EMBL/GenBank/DDBJ databases">
        <authorList>
            <consortium name="ENA_rothamsted_submissions"/>
            <consortium name="culmorum"/>
            <person name="King R."/>
        </authorList>
    </citation>
    <scope>NUCLEOTIDE SEQUENCE</scope>
</reference>
<keyword evidence="3" id="KW-1185">Reference proteome</keyword>
<dbReference type="OrthoDB" id="7460533at2759"/>
<dbReference type="Proteomes" id="UP001153714">
    <property type="component" value="Chromosome 7"/>
</dbReference>
<name>A0A9N9RFC0_9NEOP</name>